<comment type="caution">
    <text evidence="1">The sequence shown here is derived from an EMBL/GenBank/DDBJ whole genome shotgun (WGS) entry which is preliminary data.</text>
</comment>
<evidence type="ECO:0008006" key="3">
    <source>
        <dbReference type="Google" id="ProtNLM"/>
    </source>
</evidence>
<evidence type="ECO:0000313" key="2">
    <source>
        <dbReference type="Proteomes" id="UP001168098"/>
    </source>
</evidence>
<keyword evidence="2" id="KW-1185">Reference proteome</keyword>
<dbReference type="PANTHER" id="PTHR47382:SF1">
    <property type="entry name" value="USPA DOMAIN-CONTAINING PROTEIN"/>
    <property type="match status" value="1"/>
</dbReference>
<dbReference type="AlphaFoldDB" id="A0AA38YWL7"/>
<dbReference type="Proteomes" id="UP001168098">
    <property type="component" value="Unassembled WGS sequence"/>
</dbReference>
<reference evidence="1 2" key="1">
    <citation type="journal article" date="2023" name="BMC Biotechnol.">
        <title>Vitis rotundifolia cv Carlos genome sequencing.</title>
        <authorList>
            <person name="Huff M."/>
            <person name="Hulse-Kemp A."/>
            <person name="Scheffler B."/>
            <person name="Youngblood R."/>
            <person name="Simpson S."/>
            <person name="Babiker E."/>
            <person name="Staton M."/>
        </authorList>
    </citation>
    <scope>NUCLEOTIDE SEQUENCE [LARGE SCALE GENOMIC DNA]</scope>
    <source>
        <tissue evidence="1">Leaf</tissue>
    </source>
</reference>
<organism evidence="1 2">
    <name type="scientific">Vitis rotundifolia</name>
    <name type="common">Muscadine grape</name>
    <dbReference type="NCBI Taxonomy" id="103349"/>
    <lineage>
        <taxon>Eukaryota</taxon>
        <taxon>Viridiplantae</taxon>
        <taxon>Streptophyta</taxon>
        <taxon>Embryophyta</taxon>
        <taxon>Tracheophyta</taxon>
        <taxon>Spermatophyta</taxon>
        <taxon>Magnoliopsida</taxon>
        <taxon>eudicotyledons</taxon>
        <taxon>Gunneridae</taxon>
        <taxon>Pentapetalae</taxon>
        <taxon>rosids</taxon>
        <taxon>Vitales</taxon>
        <taxon>Vitaceae</taxon>
        <taxon>Viteae</taxon>
        <taxon>Vitis</taxon>
    </lineage>
</organism>
<dbReference type="CDD" id="cd01989">
    <property type="entry name" value="USP_STK_Ubox_N"/>
    <property type="match status" value="1"/>
</dbReference>
<name>A0AA38YWL7_VITRO</name>
<protein>
    <recommendedName>
        <fullName evidence="3">U-box domain-containing protein 33</fullName>
    </recommendedName>
</protein>
<gene>
    <name evidence="1" type="ORF">PVL29_022691</name>
</gene>
<dbReference type="SUPFAM" id="SSF52402">
    <property type="entry name" value="Adenine nucleotide alpha hydrolases-like"/>
    <property type="match status" value="1"/>
</dbReference>
<accession>A0AA38YWL7</accession>
<dbReference type="EMBL" id="JARBHA010000017">
    <property type="protein sequence ID" value="KAJ9677863.1"/>
    <property type="molecule type" value="Genomic_DNA"/>
</dbReference>
<dbReference type="InterPro" id="IPR014729">
    <property type="entry name" value="Rossmann-like_a/b/a_fold"/>
</dbReference>
<dbReference type="PANTHER" id="PTHR47382">
    <property type="entry name" value="U-BOX DOMAIN-CONTAINING PROTEIN 52-LIKE"/>
    <property type="match status" value="1"/>
</dbReference>
<dbReference type="Gene3D" id="3.40.50.620">
    <property type="entry name" value="HUPs"/>
    <property type="match status" value="1"/>
</dbReference>
<sequence>MEEENYKKQAEEWQYQSMPMKSPEIVEIGEDSKSFTSSREGGFKDVYVAVGRDDLDVLKWALDHSVSPQARIFLVHVFPPQTYISTPVGRLSRSQLSKEQLKVYINEENNRRRNLLQKYIRLCTDAKVTVDTMLLESNTTTKAILDLIPVLNITNLVIGTKRPPCPRRSWKKLGTGEFIQKNAPEFCEVTIVFDGKKVLEGEQIGELVHSSPASSHRKPETTRNSDRNFFECACFSGVLTIHQMQKGKAKPSQEAQRHKSLC</sequence>
<evidence type="ECO:0000313" key="1">
    <source>
        <dbReference type="EMBL" id="KAJ9677863.1"/>
    </source>
</evidence>
<proteinExistence type="predicted"/>